<dbReference type="RefSeq" id="XP_031870215.1">
    <property type="nucleotide sequence ID" value="XM_032013615.1"/>
</dbReference>
<reference evidence="2 3" key="1">
    <citation type="journal article" date="2018" name="IMA Fungus">
        <title>IMA Genome-F 9: Draft genome sequence of Annulohypoxylon stygium, Aspergillus mulundensis, Berkeleyomyces basicola (syn. Thielaviopsis basicola), Ceratocystis smalleyi, two Cercospora beticola strains, Coleophoma cylindrospora, Fusarium fracticaudum, Phialophora cf. hyalina, and Morchella septimelata.</title>
        <authorList>
            <person name="Wingfield B.D."/>
            <person name="Bills G.F."/>
            <person name="Dong Y."/>
            <person name="Huang W."/>
            <person name="Nel W.J."/>
            <person name="Swalarsk-Parry B.S."/>
            <person name="Vaghefi N."/>
            <person name="Wilken P.M."/>
            <person name="An Z."/>
            <person name="de Beer Z.W."/>
            <person name="De Vos L."/>
            <person name="Chen L."/>
            <person name="Duong T.A."/>
            <person name="Gao Y."/>
            <person name="Hammerbacher A."/>
            <person name="Kikkert J.R."/>
            <person name="Li Y."/>
            <person name="Li H."/>
            <person name="Li K."/>
            <person name="Li Q."/>
            <person name="Liu X."/>
            <person name="Ma X."/>
            <person name="Naidoo K."/>
            <person name="Pethybridge S.J."/>
            <person name="Sun J."/>
            <person name="Steenkamp E.T."/>
            <person name="van der Nest M.A."/>
            <person name="van Wyk S."/>
            <person name="Wingfield M.J."/>
            <person name="Xiong C."/>
            <person name="Yue Q."/>
            <person name="Zhang X."/>
        </authorList>
    </citation>
    <scope>NUCLEOTIDE SEQUENCE [LARGE SCALE GENOMIC DNA]</scope>
    <source>
        <strain evidence="2 3">BP 5553</strain>
    </source>
</reference>
<dbReference type="EMBL" id="NPIC01000003">
    <property type="protein sequence ID" value="RDL37559.1"/>
    <property type="molecule type" value="Genomic_DNA"/>
</dbReference>
<dbReference type="OrthoDB" id="10261385at2759"/>
<dbReference type="Gene3D" id="1.10.240.10">
    <property type="entry name" value="Tyrosyl-Transfer RNA Synthetase"/>
    <property type="match status" value="1"/>
</dbReference>
<organism evidence="2 3">
    <name type="scientific">Venustampulla echinocandica</name>
    <dbReference type="NCBI Taxonomy" id="2656787"/>
    <lineage>
        <taxon>Eukaryota</taxon>
        <taxon>Fungi</taxon>
        <taxon>Dikarya</taxon>
        <taxon>Ascomycota</taxon>
        <taxon>Pezizomycotina</taxon>
        <taxon>Leotiomycetes</taxon>
        <taxon>Helotiales</taxon>
        <taxon>Pleuroascaceae</taxon>
        <taxon>Venustampulla</taxon>
    </lineage>
</organism>
<evidence type="ECO:0000256" key="1">
    <source>
        <dbReference type="SAM" id="MobiDB-lite"/>
    </source>
</evidence>
<name>A0A370TPW0_9HELO</name>
<dbReference type="AlphaFoldDB" id="A0A370TPW0"/>
<sequence length="175" mass="19638">MADLESLVVAALAIDAPVVTRCIRRAVNYYVTDDEKYIFSEKHIIEAVQIFTSSIAKEIIAVRTFFLEDDEELESTRVAYAAGKMLTGELKAKCIGEIQEYVKGFQERRVMVMDEMVKDFMARKKPKWKGNPTKEDVGGEAPVDGAQKLTKNQEKKLAKMKAIEEKKAAAKGDKA</sequence>
<evidence type="ECO:0000313" key="3">
    <source>
        <dbReference type="Proteomes" id="UP000254866"/>
    </source>
</evidence>
<comment type="caution">
    <text evidence="2">The sequence shown here is derived from an EMBL/GenBank/DDBJ whole genome shotgun (WGS) entry which is preliminary data.</text>
</comment>
<keyword evidence="3" id="KW-1185">Reference proteome</keyword>
<proteinExistence type="predicted"/>
<dbReference type="GO" id="GO:0004830">
    <property type="term" value="F:tryptophan-tRNA ligase activity"/>
    <property type="evidence" value="ECO:0007669"/>
    <property type="project" value="TreeGrafter"/>
</dbReference>
<dbReference type="GO" id="GO:0005737">
    <property type="term" value="C:cytoplasm"/>
    <property type="evidence" value="ECO:0007669"/>
    <property type="project" value="TreeGrafter"/>
</dbReference>
<dbReference type="SUPFAM" id="SSF52374">
    <property type="entry name" value="Nucleotidylyl transferase"/>
    <property type="match status" value="1"/>
</dbReference>
<evidence type="ECO:0000313" key="2">
    <source>
        <dbReference type="EMBL" id="RDL37559.1"/>
    </source>
</evidence>
<dbReference type="Proteomes" id="UP000254866">
    <property type="component" value="Unassembled WGS sequence"/>
</dbReference>
<protein>
    <submittedName>
        <fullName evidence="2">Uncharacterized protein</fullName>
    </submittedName>
</protein>
<feature type="region of interest" description="Disordered" evidence="1">
    <location>
        <begin position="124"/>
        <end position="157"/>
    </location>
</feature>
<dbReference type="GeneID" id="43597841"/>
<dbReference type="STRING" id="2656787.A0A370TPW0"/>
<accession>A0A370TPW0</accession>
<dbReference type="GO" id="GO:0006436">
    <property type="term" value="P:tryptophanyl-tRNA aminoacylation"/>
    <property type="evidence" value="ECO:0007669"/>
    <property type="project" value="TreeGrafter"/>
</dbReference>
<gene>
    <name evidence="2" type="ORF">BP5553_04992</name>
</gene>
<dbReference type="PANTHER" id="PTHR10055:SF1">
    <property type="entry name" value="TRYPTOPHAN--TRNA LIGASE, CYTOPLASMIC"/>
    <property type="match status" value="1"/>
</dbReference>
<dbReference type="PANTHER" id="PTHR10055">
    <property type="entry name" value="TRYPTOPHANYL-TRNA SYNTHETASE"/>
    <property type="match status" value="1"/>
</dbReference>